<reference evidence="1 2" key="1">
    <citation type="submission" date="2024-06" db="EMBL/GenBank/DDBJ databases">
        <title>Genomics of switchgrass bacterial isolates.</title>
        <authorList>
            <person name="Shade A."/>
        </authorList>
    </citation>
    <scope>NUCLEOTIDE SEQUENCE [LARGE SCALE GENOMIC DNA]</scope>
    <source>
        <strain evidence="1 2">PvP084</strain>
    </source>
</reference>
<accession>A0ABV2NU46</accession>
<gene>
    <name evidence="1" type="ORF">ABIC20_007441</name>
</gene>
<dbReference type="Proteomes" id="UP001549119">
    <property type="component" value="Unassembled WGS sequence"/>
</dbReference>
<organism evidence="1 2">
    <name type="scientific">Methylobacterium radiotolerans</name>
    <dbReference type="NCBI Taxonomy" id="31998"/>
    <lineage>
        <taxon>Bacteria</taxon>
        <taxon>Pseudomonadati</taxon>
        <taxon>Pseudomonadota</taxon>
        <taxon>Alphaproteobacteria</taxon>
        <taxon>Hyphomicrobiales</taxon>
        <taxon>Methylobacteriaceae</taxon>
        <taxon>Methylobacterium</taxon>
    </lineage>
</organism>
<evidence type="ECO:0000313" key="1">
    <source>
        <dbReference type="EMBL" id="MET3870056.1"/>
    </source>
</evidence>
<dbReference type="EMBL" id="JBEPNW010000008">
    <property type="protein sequence ID" value="MET3870056.1"/>
    <property type="molecule type" value="Genomic_DNA"/>
</dbReference>
<proteinExistence type="predicted"/>
<comment type="caution">
    <text evidence="1">The sequence shown here is derived from an EMBL/GenBank/DDBJ whole genome shotgun (WGS) entry which is preliminary data.</text>
</comment>
<keyword evidence="2" id="KW-1185">Reference proteome</keyword>
<evidence type="ECO:0000313" key="2">
    <source>
        <dbReference type="Proteomes" id="UP001549119"/>
    </source>
</evidence>
<dbReference type="RefSeq" id="WP_209651168.1">
    <property type="nucleotide sequence ID" value="NZ_JBEPNV010000005.1"/>
</dbReference>
<name>A0ABV2NU46_9HYPH</name>
<protein>
    <submittedName>
        <fullName evidence="1">Uncharacterized protein</fullName>
    </submittedName>
</protein>
<sequence length="82" mass="8821">MPAHQRPSVGRIVHYHPRDAERVSISDQPYAAIVTGVFEAGDGGDICSLTVFAPGRKPEPLPECVLEGGPDQPGTWSFPPRV</sequence>